<dbReference type="AlphaFoldDB" id="A0A450VKB9"/>
<protein>
    <submittedName>
        <fullName evidence="4">Heptose I phosphotransferase</fullName>
    </submittedName>
</protein>
<organism evidence="4">
    <name type="scientific">Candidatus Kentrum eta</name>
    <dbReference type="NCBI Taxonomy" id="2126337"/>
    <lineage>
        <taxon>Bacteria</taxon>
        <taxon>Pseudomonadati</taxon>
        <taxon>Pseudomonadota</taxon>
        <taxon>Gammaproteobacteria</taxon>
        <taxon>Candidatus Kentrum</taxon>
    </lineage>
</organism>
<keyword evidence="4" id="KW-0808">Transferase</keyword>
<evidence type="ECO:0000313" key="3">
    <source>
        <dbReference type="EMBL" id="VFK02095.1"/>
    </source>
</evidence>
<dbReference type="InterPro" id="IPR011009">
    <property type="entry name" value="Kinase-like_dom_sf"/>
</dbReference>
<dbReference type="EMBL" id="CAADFG010000253">
    <property type="protein sequence ID" value="VFK02095.1"/>
    <property type="molecule type" value="Genomic_DNA"/>
</dbReference>
<dbReference type="InterPro" id="IPR017172">
    <property type="entry name" value="Lsacc_core_hep_kinase_RfaP"/>
</dbReference>
<reference evidence="4" key="1">
    <citation type="submission" date="2019-02" db="EMBL/GenBank/DDBJ databases">
        <authorList>
            <person name="Gruber-Vodicka R. H."/>
            <person name="Seah K. B. B."/>
        </authorList>
    </citation>
    <scope>NUCLEOTIDE SEQUENCE</scope>
    <source>
        <strain evidence="4">BECK_SA2B12</strain>
        <strain evidence="3">BECK_SA2B15</strain>
        <strain evidence="2">BECK_SA2B20</strain>
    </source>
</reference>
<dbReference type="EMBL" id="CAADFI010000254">
    <property type="protein sequence ID" value="VFK01983.1"/>
    <property type="molecule type" value="Genomic_DNA"/>
</dbReference>
<dbReference type="SUPFAM" id="SSF56112">
    <property type="entry name" value="Protein kinase-like (PK-like)"/>
    <property type="match status" value="1"/>
</dbReference>
<dbReference type="GO" id="GO:0009103">
    <property type="term" value="P:lipopolysaccharide biosynthetic process"/>
    <property type="evidence" value="ECO:0007669"/>
    <property type="project" value="InterPro"/>
</dbReference>
<accession>A0A450VKB9</accession>
<evidence type="ECO:0000313" key="2">
    <source>
        <dbReference type="EMBL" id="VFK01983.1"/>
    </source>
</evidence>
<sequence>MQIYLREELRILWQGKDPFVEVDKIQGKIFKHKEGRKTLYFKLNGKAYFLKLHKGVGWKEIAKNLLQLRLPVLGARNEQRAILALTKVGVGTLSIAAFGEKGINPAKKTSFIITDAIKPSLSLQRVTSQWRKNPPDLQLKRATSRQVCRMIRLMHENNINHRDLYLCHFLWRRYPEKKPDLALVDLHRALIHKKLPYRWRVKDLAGIYYSAMDMGLTKGDCFRFIKAYSKKTLRAALTDNAAMWREVERKAKKLYGK</sequence>
<dbReference type="GO" id="GO:0016301">
    <property type="term" value="F:kinase activity"/>
    <property type="evidence" value="ECO:0007669"/>
    <property type="project" value="InterPro"/>
</dbReference>
<feature type="active site" evidence="1">
    <location>
        <position position="163"/>
    </location>
</feature>
<dbReference type="PIRSF" id="PIRSF037318">
    <property type="entry name" value="RfaP"/>
    <property type="match status" value="1"/>
</dbReference>
<dbReference type="Pfam" id="PF06293">
    <property type="entry name" value="Kdo"/>
    <property type="match status" value="1"/>
</dbReference>
<dbReference type="NCBIfam" id="NF011703">
    <property type="entry name" value="PRK15123.1"/>
    <property type="match status" value="1"/>
</dbReference>
<evidence type="ECO:0000256" key="1">
    <source>
        <dbReference type="PIRSR" id="PIRSR037318-50"/>
    </source>
</evidence>
<gene>
    <name evidence="3" type="ORF">BECKH772A_GA0070896_102534</name>
    <name evidence="2" type="ORF">BECKH772B_GA0070898_102543</name>
    <name evidence="4" type="ORF">BECKH772C_GA0070978_102534</name>
</gene>
<proteinExistence type="predicted"/>
<dbReference type="EMBL" id="CAADFJ010000253">
    <property type="protein sequence ID" value="VFK05266.1"/>
    <property type="molecule type" value="Genomic_DNA"/>
</dbReference>
<name>A0A450VKB9_9GAMM</name>
<evidence type="ECO:0000313" key="4">
    <source>
        <dbReference type="EMBL" id="VFK05266.1"/>
    </source>
</evidence>